<dbReference type="PANTHER" id="PTHR10625:SF10">
    <property type="entry name" value="HISTONE DEACETYLASE HDAC1"/>
    <property type="match status" value="1"/>
</dbReference>
<proteinExistence type="inferred from homology"/>
<protein>
    <submittedName>
        <fullName evidence="3">Acetoin utilization deacetylase AcuC</fullName>
    </submittedName>
</protein>
<name>A0A1G5PPV8_PHOLU</name>
<keyword evidence="4" id="KW-1185">Reference proteome</keyword>
<feature type="domain" description="Histone deacetylase" evidence="2">
    <location>
        <begin position="40"/>
        <end position="327"/>
    </location>
</feature>
<dbReference type="InterPro" id="IPR023801">
    <property type="entry name" value="His_deacetylse_dom"/>
</dbReference>
<sequence length="371" mass="40997">MMKRKTGFFFDEHCFWHSTGAYVVTLPVGGWVQPSSGTAHAESPETKRRLKNLMDVSGLSHSLHLSSASPIDEPTLRKIHPEEYLKRFKQVSDNGGGMLGIEAPLGPGSYEIAKLSAGLACAAVEAVLSGELDNAYSLSRPPGHHCLPDKPMGFCFLANIPLAIEQAKERFDLKRVAVIDWDVHHGNGTQHIYWDRSDVLTISMHQDGCFPPGYSGEDDIGEGEGTGYNLNIPLLAGAGHHSYIYAMTQIVLPALERFKPELIIVACGYDANAVDPLARMQLHSESFREMTRLVQQAADSLCDGKLVVVHEGGYAESYVPFCGLAVLEQMSGIRTEVKDPMLDSIRLQQPREEFELFQQQQLDKLKEKFGL</sequence>
<dbReference type="EMBL" id="FMWJ01000001">
    <property type="protein sequence ID" value="SCZ51458.1"/>
    <property type="molecule type" value="Genomic_DNA"/>
</dbReference>
<dbReference type="SUPFAM" id="SSF52768">
    <property type="entry name" value="Arginase/deacetylase"/>
    <property type="match status" value="1"/>
</dbReference>
<dbReference type="AlphaFoldDB" id="A0A1G5PPV8"/>
<comment type="similarity">
    <text evidence="1">Belongs to the histone deacetylase family.</text>
</comment>
<evidence type="ECO:0000259" key="2">
    <source>
        <dbReference type="Pfam" id="PF00850"/>
    </source>
</evidence>
<evidence type="ECO:0000313" key="4">
    <source>
        <dbReference type="Proteomes" id="UP000183223"/>
    </source>
</evidence>
<evidence type="ECO:0000313" key="3">
    <source>
        <dbReference type="EMBL" id="SCZ51458.1"/>
    </source>
</evidence>
<dbReference type="GO" id="GO:0004407">
    <property type="term" value="F:histone deacetylase activity"/>
    <property type="evidence" value="ECO:0007669"/>
    <property type="project" value="TreeGrafter"/>
</dbReference>
<dbReference type="STRING" id="29488.KS18_02335"/>
<dbReference type="InterPro" id="IPR023696">
    <property type="entry name" value="Ureohydrolase_dom_sf"/>
</dbReference>
<gene>
    <name evidence="3" type="ORF">SAMN02982990_00125</name>
</gene>
<dbReference type="Gene3D" id="3.40.800.20">
    <property type="entry name" value="Histone deacetylase domain"/>
    <property type="match status" value="1"/>
</dbReference>
<dbReference type="InterPro" id="IPR037138">
    <property type="entry name" value="His_deacetylse_dom_sf"/>
</dbReference>
<accession>A0A1G5PPV8</accession>
<dbReference type="Pfam" id="PF00850">
    <property type="entry name" value="Hist_deacetyl"/>
    <property type="match status" value="1"/>
</dbReference>
<dbReference type="GO" id="GO:0040029">
    <property type="term" value="P:epigenetic regulation of gene expression"/>
    <property type="evidence" value="ECO:0007669"/>
    <property type="project" value="TreeGrafter"/>
</dbReference>
<dbReference type="CDD" id="cd09996">
    <property type="entry name" value="HDAC_classII_1"/>
    <property type="match status" value="1"/>
</dbReference>
<dbReference type="InterPro" id="IPR000286">
    <property type="entry name" value="HDACs"/>
</dbReference>
<dbReference type="Proteomes" id="UP000183223">
    <property type="component" value="Unassembled WGS sequence"/>
</dbReference>
<evidence type="ECO:0000256" key="1">
    <source>
        <dbReference type="ARBA" id="ARBA00005947"/>
    </source>
</evidence>
<organism evidence="3 4">
    <name type="scientific">Photorhabdus luminescens</name>
    <name type="common">Xenorhabdus luminescens</name>
    <dbReference type="NCBI Taxonomy" id="29488"/>
    <lineage>
        <taxon>Bacteria</taxon>
        <taxon>Pseudomonadati</taxon>
        <taxon>Pseudomonadota</taxon>
        <taxon>Gammaproteobacteria</taxon>
        <taxon>Enterobacterales</taxon>
        <taxon>Morganellaceae</taxon>
        <taxon>Photorhabdus</taxon>
    </lineage>
</organism>
<dbReference type="PANTHER" id="PTHR10625">
    <property type="entry name" value="HISTONE DEACETYLASE HDAC1-RELATED"/>
    <property type="match status" value="1"/>
</dbReference>
<reference evidence="4" key="1">
    <citation type="submission" date="2016-10" db="EMBL/GenBank/DDBJ databases">
        <authorList>
            <person name="Varghese N."/>
            <person name="Submissions S."/>
        </authorList>
    </citation>
    <scope>NUCLEOTIDE SEQUENCE [LARGE SCALE GENOMIC DNA]</scope>
    <source>
        <strain evidence="4">ATCC 29999</strain>
    </source>
</reference>
<dbReference type="PRINTS" id="PR01270">
    <property type="entry name" value="HDASUPER"/>
</dbReference>